<dbReference type="HAMAP" id="MF_00614">
    <property type="entry name" value="Fen"/>
    <property type="match status" value="1"/>
</dbReference>
<comment type="function">
    <text evidence="10">Structure-specific nuclease with 5'-flap endonuclease and 5'-3' exonuclease activities involved in DNA replication and repair. During DNA replication, cleaves the 5'-overhanging flap structure that is generated by displacement synthesis when DNA polymerase encounters the 5'-end of a downstream Okazaki fragment. Binds the unpaired 3'-DNA end and kinks the DNA to facilitate 5' cleavage specificity. Cleaves one nucleotide into the double-stranded DNA from the junction in flap DNA, leaving a nick for ligation. Also involved in the base excision repair (BER) pathway. Acts as a genome stabilization factor that prevents flaps from equilibrating into structures that lead to duplications and deletions. Also possesses 5'-3' exonuclease activity on nicked or gapped double-stranded DNA.</text>
</comment>
<feature type="binding site" evidence="12">
    <location>
        <position position="174"/>
    </location>
    <ligand>
        <name>Mg(2+)</name>
        <dbReference type="ChEBI" id="CHEBI:18420"/>
        <label>2</label>
    </ligand>
</feature>
<dbReference type="EC" id="3.1.-.-" evidence="12"/>
<feature type="domain" description="XPG-I" evidence="13">
    <location>
        <begin position="141"/>
        <end position="220"/>
    </location>
</feature>
<dbReference type="GeneID" id="9743162"/>
<protein>
    <recommendedName>
        <fullName evidence="12">Flap endonuclease 1</fullName>
        <shortName evidence="12">FEN-1</shortName>
        <ecNumber evidence="12">3.1.-.-</ecNumber>
    </recommendedName>
    <alternativeName>
        <fullName evidence="12">Flap structure-specific endonuclease 1</fullName>
    </alternativeName>
</protein>
<dbReference type="GO" id="GO:0017108">
    <property type="term" value="F:5'-flap endonuclease activity"/>
    <property type="evidence" value="ECO:0007669"/>
    <property type="project" value="UniProtKB-UniRule"/>
</dbReference>
<dbReference type="Proteomes" id="UP000006565">
    <property type="component" value="Chromosome"/>
</dbReference>
<evidence type="ECO:0000256" key="7">
    <source>
        <dbReference type="ARBA" id="ARBA00022839"/>
    </source>
</evidence>
<keyword evidence="5 12" id="KW-0227">DNA damage</keyword>
<dbReference type="Gene3D" id="1.10.150.20">
    <property type="entry name" value="5' to 3' exonuclease, C-terminal subdomain"/>
    <property type="match status" value="1"/>
</dbReference>
<keyword evidence="3 12" id="KW-0479">Metal-binding</keyword>
<dbReference type="SUPFAM" id="SSF88723">
    <property type="entry name" value="PIN domain-like"/>
    <property type="match status" value="1"/>
</dbReference>
<name>E1RIH4_METP4</name>
<dbReference type="RefSeq" id="WP_013328665.1">
    <property type="nucleotide sequence ID" value="NC_014507.1"/>
</dbReference>
<dbReference type="Pfam" id="PF00752">
    <property type="entry name" value="XPG_N"/>
    <property type="match status" value="1"/>
</dbReference>
<dbReference type="PANTHER" id="PTHR11081:SF9">
    <property type="entry name" value="FLAP ENDONUCLEASE 1"/>
    <property type="match status" value="1"/>
</dbReference>
<dbReference type="STRING" id="679926.Mpet_0713"/>
<dbReference type="PROSITE" id="PS00841">
    <property type="entry name" value="XPG_1"/>
    <property type="match status" value="1"/>
</dbReference>
<dbReference type="OrthoDB" id="9593at2157"/>
<feature type="binding site" evidence="12">
    <location>
        <position position="155"/>
    </location>
    <ligand>
        <name>Mg(2+)</name>
        <dbReference type="ChEBI" id="CHEBI:18420"/>
        <label>1</label>
    </ligand>
</feature>
<evidence type="ECO:0000256" key="11">
    <source>
        <dbReference type="ARBA" id="ARBA00065981"/>
    </source>
</evidence>
<comment type="cofactor">
    <cofactor evidence="12">
        <name>Mg(2+)</name>
        <dbReference type="ChEBI" id="CHEBI:18420"/>
    </cofactor>
    <text evidence="12">Binds 2 magnesium ions per subunit. They probably participate in the reaction catalyzed by the enzyme. May bind an additional third magnesium ion after substrate binding.</text>
</comment>
<feature type="binding site" evidence="12">
    <location>
        <position position="153"/>
    </location>
    <ligand>
        <name>Mg(2+)</name>
        <dbReference type="ChEBI" id="CHEBI:18420"/>
        <label>1</label>
    </ligand>
</feature>
<keyword evidence="16" id="KW-1185">Reference proteome</keyword>
<dbReference type="EMBL" id="CP002117">
    <property type="protein sequence ID" value="ADN35487.1"/>
    <property type="molecule type" value="Genomic_DNA"/>
</dbReference>
<comment type="similarity">
    <text evidence="12">Belongs to the XPG/RAD2 endonuclease family. FEN1 subfamily.</text>
</comment>
<feature type="binding site" evidence="12">
    <location>
        <position position="28"/>
    </location>
    <ligand>
        <name>Mg(2+)</name>
        <dbReference type="ChEBI" id="CHEBI:18420"/>
        <label>1</label>
    </ligand>
</feature>
<dbReference type="SMART" id="SM00485">
    <property type="entry name" value="XPGN"/>
    <property type="match status" value="1"/>
</dbReference>
<dbReference type="InterPro" id="IPR019973">
    <property type="entry name" value="Flap_endonuc_arc"/>
</dbReference>
<sequence length="333" mass="37050">MGVAIRDLISDYKTSVDWADLRGTAAVDGNNALYQFLTTIRQPDGTPLMDREGRVTSHLSGIFFRITTFLENNIKPVFIFDGAPPEFKSETLEQRRERKAVAETAYRQAVEVGDTVSAFRHARAATRVDETIIAGTKELLGYMGIPCIDAMSEGEAQAAYMAMNGDVRYSISQDYDSLLFGAPRLVRNLTVSRKRKVRGRVITVNPEEILLSDLLDGKGITREELIEIGILVGTDFNSGVKGVGAKTALKIVKSGKFYETFEENEPEFDPAPVKEFFLNPPVSKGYSLSWSHVDREGVVSYLCGRHDFSEDRVNSVLERIGVKSGQKTLDSWF</sequence>
<dbReference type="InterPro" id="IPR006086">
    <property type="entry name" value="XPG-I_dom"/>
</dbReference>
<dbReference type="NCBIfam" id="TIGR03674">
    <property type="entry name" value="fen_arch"/>
    <property type="match status" value="1"/>
</dbReference>
<dbReference type="PRINTS" id="PR00853">
    <property type="entry name" value="XPGRADSUPER"/>
</dbReference>
<dbReference type="InterPro" id="IPR023426">
    <property type="entry name" value="Flap_endonuc"/>
</dbReference>
<dbReference type="InterPro" id="IPR006084">
    <property type="entry name" value="XPG/Rad2"/>
</dbReference>
<evidence type="ECO:0000256" key="5">
    <source>
        <dbReference type="ARBA" id="ARBA00022763"/>
    </source>
</evidence>
<organism evidence="15 16">
    <name type="scientific">Methanolacinia petrolearia (strain DSM 11571 / OCM 486 / SEBR 4847)</name>
    <name type="common">Methanoplanus petrolearius</name>
    <dbReference type="NCBI Taxonomy" id="679926"/>
    <lineage>
        <taxon>Archaea</taxon>
        <taxon>Methanobacteriati</taxon>
        <taxon>Methanobacteriota</taxon>
        <taxon>Stenosarchaea group</taxon>
        <taxon>Methanomicrobia</taxon>
        <taxon>Methanomicrobiales</taxon>
        <taxon>Methanomicrobiaceae</taxon>
        <taxon>Methanolacinia</taxon>
    </lineage>
</organism>
<keyword evidence="4 12" id="KW-0255">Endonuclease</keyword>
<evidence type="ECO:0000313" key="16">
    <source>
        <dbReference type="Proteomes" id="UP000006565"/>
    </source>
</evidence>
<dbReference type="SMART" id="SM00484">
    <property type="entry name" value="XPGI"/>
    <property type="match status" value="1"/>
</dbReference>
<dbReference type="SMART" id="SM00279">
    <property type="entry name" value="HhH2"/>
    <property type="match status" value="1"/>
</dbReference>
<feature type="binding site" evidence="12">
    <location>
        <position position="81"/>
    </location>
    <ligand>
        <name>Mg(2+)</name>
        <dbReference type="ChEBI" id="CHEBI:18420"/>
        <label>1</label>
    </ligand>
</feature>
<evidence type="ECO:0000259" key="13">
    <source>
        <dbReference type="SMART" id="SM00484"/>
    </source>
</evidence>
<keyword evidence="6 12" id="KW-0378">Hydrolase</keyword>
<comment type="subunit">
    <text evidence="11 12">Interacts with PCNA. PCNA stimulates the nuclease activity without altering cleavage specificity.</text>
</comment>
<dbReference type="InterPro" id="IPR006085">
    <property type="entry name" value="XPG_DNA_repair_N"/>
</dbReference>
<dbReference type="GO" id="GO:0003677">
    <property type="term" value="F:DNA binding"/>
    <property type="evidence" value="ECO:0007669"/>
    <property type="project" value="UniProtKB-UniRule"/>
</dbReference>
<dbReference type="AlphaFoldDB" id="E1RIH4"/>
<dbReference type="GO" id="GO:0008409">
    <property type="term" value="F:5'-3' exonuclease activity"/>
    <property type="evidence" value="ECO:0007669"/>
    <property type="project" value="UniProtKB-UniRule"/>
</dbReference>
<evidence type="ECO:0000256" key="6">
    <source>
        <dbReference type="ARBA" id="ARBA00022801"/>
    </source>
</evidence>
<dbReference type="InterPro" id="IPR029060">
    <property type="entry name" value="PIN-like_dom_sf"/>
</dbReference>
<reference evidence="15 16" key="1">
    <citation type="journal article" date="2010" name="Stand. Genomic Sci.">
        <title>Complete genome sequence of Methanoplanus petrolearius type strain (SEBR 4847).</title>
        <authorList>
            <person name="Brambilla E."/>
            <person name="Djao O.D."/>
            <person name="Daligault H."/>
            <person name="Lapidus A."/>
            <person name="Lucas S."/>
            <person name="Hammon N."/>
            <person name="Nolan M."/>
            <person name="Tice H."/>
            <person name="Cheng J.F."/>
            <person name="Han C."/>
            <person name="Tapia R."/>
            <person name="Goodwin L."/>
            <person name="Pitluck S."/>
            <person name="Liolios K."/>
            <person name="Ivanova N."/>
            <person name="Mavromatis K."/>
            <person name="Mikhailova N."/>
            <person name="Pati A."/>
            <person name="Chen A."/>
            <person name="Palaniappan K."/>
            <person name="Land M."/>
            <person name="Hauser L."/>
            <person name="Chang Y.J."/>
            <person name="Jeffries C.D."/>
            <person name="Rohde M."/>
            <person name="Spring S."/>
            <person name="Sikorski J."/>
            <person name="Goker M."/>
            <person name="Woyke T."/>
            <person name="Bristow J."/>
            <person name="Eisen J.A."/>
            <person name="Markowitz V."/>
            <person name="Hugenholtz P."/>
            <person name="Kyrpides N.C."/>
            <person name="Klenk H.P."/>
        </authorList>
    </citation>
    <scope>NUCLEOTIDE SEQUENCE [LARGE SCALE GENOMIC DNA]</scope>
    <source>
        <strain evidence="16">DSM 11571 / OCM 486 / SEBR 4847</strain>
    </source>
</reference>
<dbReference type="GO" id="GO:0000287">
    <property type="term" value="F:magnesium ion binding"/>
    <property type="evidence" value="ECO:0007669"/>
    <property type="project" value="UniProtKB-UniRule"/>
</dbReference>
<keyword evidence="9 12" id="KW-0234">DNA repair</keyword>
<feature type="domain" description="XPG N-terminal" evidence="14">
    <location>
        <begin position="1"/>
        <end position="102"/>
    </location>
</feature>
<dbReference type="Pfam" id="PF00867">
    <property type="entry name" value="XPG_I"/>
    <property type="match status" value="1"/>
</dbReference>
<feature type="region of interest" description="Interaction with PCNA" evidence="12">
    <location>
        <begin position="325"/>
        <end position="333"/>
    </location>
</feature>
<dbReference type="Gene3D" id="3.40.50.1010">
    <property type="entry name" value="5'-nuclease"/>
    <property type="match status" value="1"/>
</dbReference>
<keyword evidence="7 12" id="KW-0269">Exonuclease</keyword>
<dbReference type="PANTHER" id="PTHR11081">
    <property type="entry name" value="FLAP ENDONUCLEASE FAMILY MEMBER"/>
    <property type="match status" value="1"/>
</dbReference>
<evidence type="ECO:0000256" key="10">
    <source>
        <dbReference type="ARBA" id="ARBA00024702"/>
    </source>
</evidence>
<comment type="caution">
    <text evidence="12">Lacks conserved residue(s) required for the propagation of feature annotation.</text>
</comment>
<keyword evidence="8 12" id="KW-0460">Magnesium</keyword>
<dbReference type="eggNOG" id="arCOG04050">
    <property type="taxonomic scope" value="Archaea"/>
</dbReference>
<feature type="binding site" evidence="12">
    <location>
        <position position="235"/>
    </location>
    <ligand>
        <name>Mg(2+)</name>
        <dbReference type="ChEBI" id="CHEBI:18420"/>
        <label>2</label>
    </ligand>
</feature>
<gene>
    <name evidence="12" type="primary">fen</name>
    <name evidence="15" type="ordered locus">Mpet_0713</name>
</gene>
<evidence type="ECO:0000256" key="4">
    <source>
        <dbReference type="ARBA" id="ARBA00022759"/>
    </source>
</evidence>
<dbReference type="InterPro" id="IPR036279">
    <property type="entry name" value="5-3_exonuclease_C_sf"/>
</dbReference>
<keyword evidence="1 12" id="KW-0235">DNA replication</keyword>
<dbReference type="InterPro" id="IPR008918">
    <property type="entry name" value="HhH2"/>
</dbReference>
<proteinExistence type="inferred from homology"/>
<evidence type="ECO:0000256" key="3">
    <source>
        <dbReference type="ARBA" id="ARBA00022723"/>
    </source>
</evidence>
<evidence type="ECO:0000256" key="12">
    <source>
        <dbReference type="HAMAP-Rule" id="MF_00614"/>
    </source>
</evidence>
<dbReference type="GO" id="GO:0006281">
    <property type="term" value="P:DNA repair"/>
    <property type="evidence" value="ECO:0007669"/>
    <property type="project" value="UniProtKB-UniRule"/>
</dbReference>
<evidence type="ECO:0000256" key="2">
    <source>
        <dbReference type="ARBA" id="ARBA00022722"/>
    </source>
</evidence>
<evidence type="ECO:0000256" key="8">
    <source>
        <dbReference type="ARBA" id="ARBA00022842"/>
    </source>
</evidence>
<evidence type="ECO:0000256" key="9">
    <source>
        <dbReference type="ARBA" id="ARBA00023204"/>
    </source>
</evidence>
<dbReference type="GO" id="GO:0043137">
    <property type="term" value="P:DNA replication, removal of RNA primer"/>
    <property type="evidence" value="ECO:0007669"/>
    <property type="project" value="UniProtKB-UniRule"/>
</dbReference>
<dbReference type="SUPFAM" id="SSF47807">
    <property type="entry name" value="5' to 3' exonuclease, C-terminal subdomain"/>
    <property type="match status" value="1"/>
</dbReference>
<feature type="binding site" evidence="12">
    <location>
        <position position="176"/>
    </location>
    <ligand>
        <name>Mg(2+)</name>
        <dbReference type="ChEBI" id="CHEBI:18420"/>
        <label>2</label>
    </ligand>
</feature>
<accession>E1RIH4</accession>
<dbReference type="CDD" id="cd09867">
    <property type="entry name" value="PIN_FEN1"/>
    <property type="match status" value="1"/>
</dbReference>
<dbReference type="InterPro" id="IPR019974">
    <property type="entry name" value="XPG_CS"/>
</dbReference>
<dbReference type="HOGENOM" id="CLU_032444_0_0_2"/>
<evidence type="ECO:0000259" key="14">
    <source>
        <dbReference type="SMART" id="SM00485"/>
    </source>
</evidence>
<evidence type="ECO:0000256" key="1">
    <source>
        <dbReference type="ARBA" id="ARBA00022705"/>
    </source>
</evidence>
<evidence type="ECO:0000313" key="15">
    <source>
        <dbReference type="EMBL" id="ADN35487.1"/>
    </source>
</evidence>
<comment type="function">
    <text evidence="12">Structure-specific nuclease with 5'-flap endonuclease and 5'-3' exonuclease activities involved in DNA replication and repair. During DNA replication, cleaves the 5'-overhanging flap structure that is generated by displacement synthesis when DNA polymerase encounters the 5'-end of a downstream Okazaki fragment. Binds the unpaired 3'-DNA end and kinks the DNA to facilitate 5' cleavage specificity. Cleaves one nucleotide into the double-stranded DNA from the junction in flap DNA, leaving a nick for ligation. Also involved in the base excision repair (BER) pathway. Acts as a genome stabilization factor that prevents flaps from equilibrating into structurs that lead to duplications and deletions. Also possesses 5'-3' exonuclease activity on nicked or gapped double-stranded DNA.</text>
</comment>
<dbReference type="FunFam" id="3.40.50.1010:FF:000016">
    <property type="entry name" value="Flap endonuclease 1"/>
    <property type="match status" value="1"/>
</dbReference>
<keyword evidence="2 12" id="KW-0540">Nuclease</keyword>
<dbReference type="KEGG" id="mpi:Mpet_0713"/>